<evidence type="ECO:0000256" key="3">
    <source>
        <dbReference type="ARBA" id="ARBA00022801"/>
    </source>
</evidence>
<dbReference type="InterPro" id="IPR003653">
    <property type="entry name" value="Peptidase_C48_C"/>
</dbReference>
<proteinExistence type="inferred from homology"/>
<feature type="region of interest" description="Disordered" evidence="4">
    <location>
        <begin position="125"/>
        <end position="163"/>
    </location>
</feature>
<reference evidence="6 7" key="1">
    <citation type="journal article" date="2023" name="Plants (Basel)">
        <title>Bridging the Gap: Combining Genomics and Transcriptomics Approaches to Understand Stylosanthes scabra, an Orphan Legume from the Brazilian Caatinga.</title>
        <authorList>
            <person name="Ferreira-Neto J.R.C."/>
            <person name="da Silva M.D."/>
            <person name="Binneck E."/>
            <person name="de Melo N.F."/>
            <person name="da Silva R.H."/>
            <person name="de Melo A.L.T.M."/>
            <person name="Pandolfi V."/>
            <person name="Bustamante F.O."/>
            <person name="Brasileiro-Vidal A.C."/>
            <person name="Benko-Iseppon A.M."/>
        </authorList>
    </citation>
    <scope>NUCLEOTIDE SEQUENCE [LARGE SCALE GENOMIC DNA]</scope>
    <source>
        <tissue evidence="6">Leaves</tissue>
    </source>
</reference>
<dbReference type="EMBL" id="JASCZI010272299">
    <property type="protein sequence ID" value="MED6221539.1"/>
    <property type="molecule type" value="Genomic_DNA"/>
</dbReference>
<evidence type="ECO:0000256" key="4">
    <source>
        <dbReference type="SAM" id="MobiDB-lite"/>
    </source>
</evidence>
<dbReference type="SUPFAM" id="SSF54001">
    <property type="entry name" value="Cysteine proteinases"/>
    <property type="match status" value="1"/>
</dbReference>
<gene>
    <name evidence="6" type="ORF">PIB30_055786</name>
</gene>
<name>A0ABU6ZHX2_9FABA</name>
<keyword evidence="7" id="KW-1185">Reference proteome</keyword>
<comment type="similarity">
    <text evidence="1">Belongs to the peptidase C48 family.</text>
</comment>
<comment type="caution">
    <text evidence="6">The sequence shown here is derived from an EMBL/GenBank/DDBJ whole genome shotgun (WGS) entry which is preliminary data.</text>
</comment>
<evidence type="ECO:0000259" key="5">
    <source>
        <dbReference type="Pfam" id="PF02902"/>
    </source>
</evidence>
<keyword evidence="2" id="KW-0645">Protease</keyword>
<keyword evidence="3" id="KW-0378">Hydrolase</keyword>
<organism evidence="6 7">
    <name type="scientific">Stylosanthes scabra</name>
    <dbReference type="NCBI Taxonomy" id="79078"/>
    <lineage>
        <taxon>Eukaryota</taxon>
        <taxon>Viridiplantae</taxon>
        <taxon>Streptophyta</taxon>
        <taxon>Embryophyta</taxon>
        <taxon>Tracheophyta</taxon>
        <taxon>Spermatophyta</taxon>
        <taxon>Magnoliopsida</taxon>
        <taxon>eudicotyledons</taxon>
        <taxon>Gunneridae</taxon>
        <taxon>Pentapetalae</taxon>
        <taxon>rosids</taxon>
        <taxon>fabids</taxon>
        <taxon>Fabales</taxon>
        <taxon>Fabaceae</taxon>
        <taxon>Papilionoideae</taxon>
        <taxon>50 kb inversion clade</taxon>
        <taxon>dalbergioids sensu lato</taxon>
        <taxon>Dalbergieae</taxon>
        <taxon>Pterocarpus clade</taxon>
        <taxon>Stylosanthes</taxon>
    </lineage>
</organism>
<accession>A0ABU6ZHX2</accession>
<protein>
    <recommendedName>
        <fullName evidence="5">Ubiquitin-like protease family profile domain-containing protein</fullName>
    </recommendedName>
</protein>
<evidence type="ECO:0000256" key="2">
    <source>
        <dbReference type="ARBA" id="ARBA00022670"/>
    </source>
</evidence>
<evidence type="ECO:0000256" key="1">
    <source>
        <dbReference type="ARBA" id="ARBA00005234"/>
    </source>
</evidence>
<dbReference type="Proteomes" id="UP001341840">
    <property type="component" value="Unassembled WGS sequence"/>
</dbReference>
<dbReference type="Pfam" id="PF02902">
    <property type="entry name" value="Peptidase_C48"/>
    <property type="match status" value="1"/>
</dbReference>
<evidence type="ECO:0000313" key="7">
    <source>
        <dbReference type="Proteomes" id="UP001341840"/>
    </source>
</evidence>
<feature type="domain" description="Ubiquitin-like protease family profile" evidence="5">
    <location>
        <begin position="51"/>
        <end position="99"/>
    </location>
</feature>
<evidence type="ECO:0000313" key="6">
    <source>
        <dbReference type="EMBL" id="MED6221539.1"/>
    </source>
</evidence>
<dbReference type="Gene3D" id="3.40.395.10">
    <property type="entry name" value="Adenoviral Proteinase, Chain A"/>
    <property type="match status" value="1"/>
</dbReference>
<dbReference type="InterPro" id="IPR038765">
    <property type="entry name" value="Papain-like_cys_pep_sf"/>
</dbReference>
<sequence length="163" mass="19408">MEPIDDLETPVKEETEEPKTPRKRLYKWATEGEDNIMYEFLFKFMTGKTFEALFAPILYSHHWWLYVLDVKKRKFYVLDSLNPKTTGSSERMKLNRFADELADFREQIVKYILLHHDNFYRTKAVEASEPRQRTSRPSHALQSPYMELNSSDLESGNAKHKKK</sequence>